<evidence type="ECO:0000259" key="2">
    <source>
        <dbReference type="Pfam" id="PF07435"/>
    </source>
</evidence>
<sequence>MNKESIKSALLTILVAVSLFFTWNLWNSQPPFEELQNNSFVESVPLSNQERELYQVIKPNKLFLHTSQQHYSTFDNQYVNNLWSEMQKWDYSLSSDRISKTFTKEDFTSWVHGNDEAKIELRFLDVIPFETFATMFKWETEPALDITFDRIYLNVPQEKEVQKVYFVSSNTQKIVETSVNLTEANEFIAEIYNQRDELSPFFAYGEEGNVEILLPENEVKVDSFEYVTDEIDGSAFKNALFSNPQNVKQDVNSLRNRYTDSWRELNLHSSEHMVEFVNPTLRDTSFLESSALVSQSIDYLNDHGGWTDDYILYKINELNQEIKYIMSIQSIPVFESDEEFFGPTIISQQWSQNEISIYKRPSYQLMKNIPTNNYTVTLMSGHELVKTLSQDSSIDIKEVKDMYIMYELGGETDQRFVKITPYWCVELQDGRVLKIDGQLRGDKSGLE</sequence>
<proteinExistence type="predicted"/>
<reference evidence="3 4" key="1">
    <citation type="submission" date="2022-10" db="EMBL/GenBank/DDBJ databases">
        <title>Draft genome assembly of moderately radiation resistant bacterium Metabacillus halosaccharovorans.</title>
        <authorList>
            <person name="Pal S."/>
            <person name="Gopinathan A."/>
        </authorList>
    </citation>
    <scope>NUCLEOTIDE SEQUENCE [LARGE SCALE GENOMIC DNA]</scope>
    <source>
        <strain evidence="3 4">VITHBRA001</strain>
    </source>
</reference>
<keyword evidence="1" id="KW-1133">Transmembrane helix</keyword>
<protein>
    <submittedName>
        <fullName evidence="3">Two-component system activity regulator YycH</fullName>
    </submittedName>
</protein>
<name>A0ABT3DIT6_9BACI</name>
<comment type="caution">
    <text evidence="3">The sequence shown here is derived from an EMBL/GenBank/DDBJ whole genome shotgun (WGS) entry which is preliminary data.</text>
</comment>
<evidence type="ECO:0000313" key="3">
    <source>
        <dbReference type="EMBL" id="MCV9886572.1"/>
    </source>
</evidence>
<dbReference type="CDD" id="cd15787">
    <property type="entry name" value="YycH_N"/>
    <property type="match status" value="1"/>
</dbReference>
<dbReference type="Gene3D" id="3.30.310.160">
    <property type="entry name" value="YycH protein, domain 2"/>
    <property type="match status" value="1"/>
</dbReference>
<keyword evidence="1" id="KW-0472">Membrane</keyword>
<evidence type="ECO:0000256" key="1">
    <source>
        <dbReference type="SAM" id="Phobius"/>
    </source>
</evidence>
<organism evidence="3 4">
    <name type="scientific">Metabacillus halosaccharovorans</name>
    <dbReference type="NCBI Taxonomy" id="930124"/>
    <lineage>
        <taxon>Bacteria</taxon>
        <taxon>Bacillati</taxon>
        <taxon>Bacillota</taxon>
        <taxon>Bacilli</taxon>
        <taxon>Bacillales</taxon>
        <taxon>Bacillaceae</taxon>
        <taxon>Metabacillus</taxon>
    </lineage>
</organism>
<dbReference type="Gene3D" id="3.10.450.310">
    <property type="match status" value="1"/>
</dbReference>
<dbReference type="RefSeq" id="WP_264143146.1">
    <property type="nucleotide sequence ID" value="NZ_JAOYEY010000040.1"/>
</dbReference>
<feature type="transmembrane region" description="Helical" evidence="1">
    <location>
        <begin position="9"/>
        <end position="26"/>
    </location>
</feature>
<keyword evidence="1" id="KW-0812">Transmembrane</keyword>
<accession>A0ABT3DIT6</accession>
<keyword evidence="4" id="KW-1185">Reference proteome</keyword>
<dbReference type="Pfam" id="PF07435">
    <property type="entry name" value="YycH"/>
    <property type="match status" value="1"/>
</dbReference>
<gene>
    <name evidence="3" type="primary">yycH</name>
    <name evidence="3" type="ORF">OIH86_13080</name>
</gene>
<dbReference type="Proteomes" id="UP001526147">
    <property type="component" value="Unassembled WGS sequence"/>
</dbReference>
<dbReference type="EMBL" id="JAOYEY010000040">
    <property type="protein sequence ID" value="MCV9886572.1"/>
    <property type="molecule type" value="Genomic_DNA"/>
</dbReference>
<dbReference type="InterPro" id="IPR009996">
    <property type="entry name" value="YycH"/>
</dbReference>
<feature type="domain" description="Regulatory protein YycH" evidence="2">
    <location>
        <begin position="4"/>
        <end position="436"/>
    </location>
</feature>
<dbReference type="InterPro" id="IPR042274">
    <property type="entry name" value="YycH/YycI_2"/>
</dbReference>
<evidence type="ECO:0000313" key="4">
    <source>
        <dbReference type="Proteomes" id="UP001526147"/>
    </source>
</evidence>